<dbReference type="InterPro" id="IPR023296">
    <property type="entry name" value="Glyco_hydro_beta-prop_sf"/>
</dbReference>
<dbReference type="SMART" id="SM00640">
    <property type="entry name" value="Glyco_32"/>
    <property type="match status" value="1"/>
</dbReference>
<protein>
    <recommendedName>
        <fullName evidence="2">beta-fructofuranosidase</fullName>
        <ecNumber evidence="2">3.2.1.26</ecNumber>
    </recommendedName>
</protein>
<dbReference type="InterPro" id="IPR013148">
    <property type="entry name" value="Glyco_hydro_32_N"/>
</dbReference>
<dbReference type="Proteomes" id="UP000673394">
    <property type="component" value="Unassembled WGS sequence"/>
</dbReference>
<dbReference type="PANTHER" id="PTHR43101">
    <property type="entry name" value="BETA-FRUCTOSIDASE"/>
    <property type="match status" value="1"/>
</dbReference>
<name>A0ABS5CFD9_9BACL</name>
<keyword evidence="3 6" id="KW-0378">Hydrolase</keyword>
<dbReference type="Gene3D" id="2.115.10.20">
    <property type="entry name" value="Glycosyl hydrolase domain, family 43"/>
    <property type="match status" value="1"/>
</dbReference>
<dbReference type="EMBL" id="JAGKSP010000007">
    <property type="protein sequence ID" value="MBP3964593.1"/>
    <property type="molecule type" value="Genomic_DNA"/>
</dbReference>
<evidence type="ECO:0000313" key="6">
    <source>
        <dbReference type="EMBL" id="MBP3964593.1"/>
    </source>
</evidence>
<dbReference type="InterPro" id="IPR001362">
    <property type="entry name" value="Glyco_hydro_32"/>
</dbReference>
<dbReference type="EC" id="3.2.1.26" evidence="2"/>
<comment type="similarity">
    <text evidence="1">Belongs to the glycosyl hydrolase 32 family.</text>
</comment>
<sequence length="620" mass="69810">MSQPAEIPCDLILNQREASQFDWGNVQRLSMQVAIAQVSDEDYVSIVQQEQDQEQEQSPKEIIRVYSGTSAAVRKPSIIVEFRTDARPNPLTLTVPWDSIGGGAHSLFVSYNGYSVRFYVDGVLVDEDWPMGSLPLTNAVIKVGDSGDKLSVWKNAITPERPSTQLEDQYLGVEPTSIQYWKPRGHNTGVGDCMPFFDGERFRLFYLYDRRGHASKWSLGAHQWAQISTRDFKSWEHHPMAVAITADWEGSICTGSIIVKDHTYYAYFAVRATDGSPAKLSYATSTDGSEFRKSEQYIGLSTKYSLASVRDPHVFRDEDGLYHMLITTSLLSTSRNQGCLAHLTSADLVDWTEQEPFIVPGYHDEPECSDYFQWDGWYYLIFSNDGVARYRYSREPMGPWLRPAMDVFDCVQWRVPKTAAYHDGRRMAAGFLSTPDRYAGELVIRELVQHADGTLGFKPMPELAADPIALHEIGPVALSDFNGLIYRDIEFEGAADLIVSCQATPENRNLYYGLSIAGPNGFEDGHTIRFDPSRRKVGIHRAHCSSLLENEAASIYEVPGLHETTSIEAVIKQDWIDLCVNGNRTLISRFQRQAQAPLKLRLYAQFGSVAFDDIRIGELA</sequence>
<comment type="caution">
    <text evidence="6">The sequence shown here is derived from an EMBL/GenBank/DDBJ whole genome shotgun (WGS) entry which is preliminary data.</text>
</comment>
<accession>A0ABS5CFD9</accession>
<organism evidence="6 7">
    <name type="scientific">Paenibacillus lignilyticus</name>
    <dbReference type="NCBI Taxonomy" id="1172615"/>
    <lineage>
        <taxon>Bacteria</taxon>
        <taxon>Bacillati</taxon>
        <taxon>Bacillota</taxon>
        <taxon>Bacilli</taxon>
        <taxon>Bacillales</taxon>
        <taxon>Paenibacillaceae</taxon>
        <taxon>Paenibacillus</taxon>
    </lineage>
</organism>
<dbReference type="PANTHER" id="PTHR43101:SF1">
    <property type="entry name" value="BETA-FRUCTOSIDASE"/>
    <property type="match status" value="1"/>
</dbReference>
<dbReference type="Pfam" id="PF00251">
    <property type="entry name" value="Glyco_hydro_32N"/>
    <property type="match status" value="1"/>
</dbReference>
<feature type="domain" description="Glycosyl hydrolase family 32 N-terminal" evidence="5">
    <location>
        <begin position="198"/>
        <end position="388"/>
    </location>
</feature>
<evidence type="ECO:0000256" key="1">
    <source>
        <dbReference type="ARBA" id="ARBA00009902"/>
    </source>
</evidence>
<dbReference type="InterPro" id="IPR051214">
    <property type="entry name" value="GH32_Enzymes"/>
</dbReference>
<evidence type="ECO:0000256" key="3">
    <source>
        <dbReference type="ARBA" id="ARBA00022801"/>
    </source>
</evidence>
<dbReference type="GO" id="GO:0016787">
    <property type="term" value="F:hydrolase activity"/>
    <property type="evidence" value="ECO:0007669"/>
    <property type="project" value="UniProtKB-KW"/>
</dbReference>
<dbReference type="CDD" id="cd08995">
    <property type="entry name" value="GH32_EcAec43-like"/>
    <property type="match status" value="1"/>
</dbReference>
<evidence type="ECO:0000256" key="2">
    <source>
        <dbReference type="ARBA" id="ARBA00012758"/>
    </source>
</evidence>
<evidence type="ECO:0000259" key="5">
    <source>
        <dbReference type="Pfam" id="PF00251"/>
    </source>
</evidence>
<keyword evidence="7" id="KW-1185">Reference proteome</keyword>
<gene>
    <name evidence="6" type="ORF">I8J30_17885</name>
</gene>
<dbReference type="RefSeq" id="WP_210660214.1">
    <property type="nucleotide sequence ID" value="NZ_JAGKSP010000007.1"/>
</dbReference>
<evidence type="ECO:0000313" key="7">
    <source>
        <dbReference type="Proteomes" id="UP000673394"/>
    </source>
</evidence>
<evidence type="ECO:0000256" key="4">
    <source>
        <dbReference type="ARBA" id="ARBA00023295"/>
    </source>
</evidence>
<proteinExistence type="inferred from homology"/>
<dbReference type="SUPFAM" id="SSF75005">
    <property type="entry name" value="Arabinanase/levansucrase/invertase"/>
    <property type="match status" value="1"/>
</dbReference>
<reference evidence="6 7" key="1">
    <citation type="submission" date="2021-04" db="EMBL/GenBank/DDBJ databases">
        <title>Paenibacillus sp. DLE-14 whole genome sequence.</title>
        <authorList>
            <person name="Ham Y.J."/>
        </authorList>
    </citation>
    <scope>NUCLEOTIDE SEQUENCE [LARGE SCALE GENOMIC DNA]</scope>
    <source>
        <strain evidence="6 7">DLE-14</strain>
    </source>
</reference>
<keyword evidence="4" id="KW-0326">Glycosidase</keyword>